<gene>
    <name evidence="2" type="ORF">MEDL_68391</name>
</gene>
<proteinExistence type="predicted"/>
<dbReference type="OrthoDB" id="6107827at2759"/>
<dbReference type="SUPFAM" id="SSF56672">
    <property type="entry name" value="DNA/RNA polymerases"/>
    <property type="match status" value="1"/>
</dbReference>
<evidence type="ECO:0000313" key="3">
    <source>
        <dbReference type="Proteomes" id="UP000683360"/>
    </source>
</evidence>
<dbReference type="EMBL" id="CAJPWZ010003321">
    <property type="protein sequence ID" value="CAG2257234.1"/>
    <property type="molecule type" value="Genomic_DNA"/>
</dbReference>
<organism evidence="2 3">
    <name type="scientific">Mytilus edulis</name>
    <name type="common">Blue mussel</name>
    <dbReference type="NCBI Taxonomy" id="6550"/>
    <lineage>
        <taxon>Eukaryota</taxon>
        <taxon>Metazoa</taxon>
        <taxon>Spiralia</taxon>
        <taxon>Lophotrochozoa</taxon>
        <taxon>Mollusca</taxon>
        <taxon>Bivalvia</taxon>
        <taxon>Autobranchia</taxon>
        <taxon>Pteriomorphia</taxon>
        <taxon>Mytilida</taxon>
        <taxon>Mytiloidea</taxon>
        <taxon>Mytilidae</taxon>
        <taxon>Mytilinae</taxon>
        <taxon>Mytilus</taxon>
    </lineage>
</organism>
<dbReference type="InterPro" id="IPR052055">
    <property type="entry name" value="Hepadnavirus_pol/RT"/>
</dbReference>
<keyword evidence="3" id="KW-1185">Reference proteome</keyword>
<dbReference type="PANTHER" id="PTHR33050">
    <property type="entry name" value="REVERSE TRANSCRIPTASE DOMAIN-CONTAINING PROTEIN"/>
    <property type="match status" value="1"/>
</dbReference>
<dbReference type="Proteomes" id="UP000683360">
    <property type="component" value="Unassembled WGS sequence"/>
</dbReference>
<sequence length="2867" mass="319521">MQQEVYTRLHLGVVNENIDFFSGRICFKGHSQYNVNLFQEFEMKNVADMAEEFDKNIQGIISGLVVGVDMFRVIIAGPPTVRELAAEMSAALEDLPSKVWELRYQASNTLTILGQIDEAEFTPIFHPLQNLIKKITSLLNDVKTDVTNFYNRLLEPVTVVIPYNTRMIYQGVSEVIDGIKFFVTDPKSSMAKINKGVMEISVAVKALTDSRTKIQEASLILKDSKPYWWDLDTEYEIYEAFAANITAAVTENGQTWVEPGYLENEDPVALFTQNATTEKELKQEILDNLTSIDIPGMLEPLINMADTFVNKSYDMFVWIKKVKEAEAVLKERYEAGQSVIDTIFGAKVHADFPRRYRLADDTCKGSGFYPSQLTADGSTEYWSPGVDLVCLPDSVVVAPFAGLLMLGNSSNEIVIQTDEGSIRDTTIIITNVKPNGTILHPSDNLYIEKRVAAGVPIGLAVASPCNSSNHIHVAMKREGGFIDPTRFLQTRMFEMPQWVQICDDFKLEYKGETIAAGTIVGVAGQKQLDTSPTLTNGIISQPDDLDIADDPMLDIQEYKNNQSGLYYKTESTDIESLNETGLLIALLQKADSFVEKYSLHRLKMGSLVEYLNLLNMETEKQNLAKIFTEIKDIISSRPCMNPYEMSNEQLRQELLQQGHVTYGSREDMIATLYKANNECPLLSLALPDNAYCTYSEGCYAVECCVTVKLSLYLKVFKTFVRYEPCQEMLYLGFDSFQTQFNLGEIFNESAYVNGTYVNGTYDGFEDTITTTTEIVLPGLGPVQLVVSYVVLRTEDDLTVTFTCSFCRTDDPETCLTSVTVLDHAVFPLPNCTEEGSYTLSEVDYLKYFSREVVLERIEDSGKSLTQTAIDEAVIAMTTQFGVSKNDLEMTGPCPRPENMNRGLLEGLMEIRGLNTTGNLSELIQRYTEDDKTCTTNGVNITLPDSNSTSLYYMIDTSCYRLDACVEVPIPGYNFSKSLKAYIELDPCSLIMRAGFETKQQTYIMVNYEWGKDETVQLTSDLLMRFKVEKNGANYNIDFGMRVCPGGDCVVDETFISGLEIPDQDCGGAVFLPGEGSIADFVQQLGGTMTIEGFAVILAQFGVSSVFQNEISCELPEVQNCTHDIDEQSYLPSDMADMLQCEMPEGCGGLDCCMDLSFQLPLGVDTVTYSNMTFWYRFDSCNFTIEVSLGTFTYRTVLLDYEWGQISSFNIGVGTPSPVQIQYSVSKSSTGFTVDLTLKICFPDSDVSYCVPSTDGIPLVRNQFFPFCLKNDTDLKNFSLTAWVKERGLDINDLSGSAIQFLLEELGIAEHFTGDECDYTRSPYMPSILGWKNECPLSVFMLPDIIDKPGRCHFLDSCSTIECCTDVPYLGLTLHTVFTIDPCGYEVNVAINSLQESRSLFVIERGKTYRLIMANGVIQLEYSLKTPANEKIYIVDMTLKICLEANSTCSVEMIIFDNTELPQMICTSMNLSGFSLTGWGDALDKETSVATLPTDLAGLLMQQIGLDTRLIDPACERSNAVYSPSTDGWKNDCPTSVADPTGLSGDGTHASCSISSSCSAVDCCYDFTYLGRTLHFYVNIDTCNYVIRGAIEKLTFEYHFFTYNWGAYLNKFKIEQLNSQKKYLIDLEFNICLEPGTCGISFTVLKDHLFPQIDCDLVMDYHVTNFSLNSWMITKGLSTIEPLTTALLDDLMDVIGLGPFLNDNECDRTTGVYSSAVNGWNSNDCPATLTLPTISNTVTCHIPDYCTGVTCCVEAPLIGRSFLVSALIDGCNMKLNLGIEKRTVTVSLIGYSWGERKLMTLKNIVRFEFTVNDLSGENKYLLNLNISVCMEYSGACLLSVPVFINTKIPKEDCGTANAGFLVTDFSLTKYKDDNNINGSLSAVEIDRLINALGIAPFLSDLSCSRTSAPYSTADTTGWSNACTATLPVSLPPIDSSLPITCHLDETCTSIRCCMDIAELDRSVELFTMDDLSAENQYLLTVNTSVCFEANSACNLSVLLLEDMRLPKLPCDQQMTVGQQNFSYTTWVNDHGLNESVLSASMSDLLLEELGIAEYMEPSMCDRSTSPYSPSVTGWNSSCPESLSLPPITGPVTCHMMKSCTAVDCCVDMTQIGRSFHFSSIWITATKDSKLRQEVTRLKLKVPKNAKRLTLVRILNSAEDSSHSDNTTETVDISDIHVSDEPTTIYGGARSHNASVRMQDDHVASTTTSSNEGRTLINLVSRLSSTVQSLQQNVSVLNGKVNSLLVVQPNTRQEEVAVSTSTSTGSQHSEDINNSGNSHNLESAYASLNRTTIPAAAAGSENQEARSVRTSRGYSAETLPFVETISPQLRKNIISGLDINLASVLIPYYVGSGTSEMFDGDDKNYKTDPRLTRSLSIGEFIQAFSIYKSVMCSAFPHRRSELDSYERDIVDMASRYPGKGFYEYHRRFSLDAAAHMRFNNIAVDWSIRNNTLFCNIFANTRPNSCNLCGSTFHTSGFCNQNSQNSRVRNDESMDTYGRNRSFHLGREICNNFNGIKGCSSIRCRNKHICLNCQGEHPKTMYDFLVIEPQEVNAQATMTRLLNMFKELGIPLSAKKTEGPCVVLEYLGITLDTSKMEARLPREKIVRIKEIIDSFSKRNKCTKRELLSLLGHLNFACRVIVPGRSFVSHLIKLSTRVKKLSHHVHIKACRPDLVMWSKFLNNWNGVSFFLNDNIVKAADMQLFTDATLTSFGGFYQNHWFQGNFPEDLILTEESSIAFFELYPIVMACVLWGHYWPRKRILFYCDNLSLVEIITKGRSKIPSSGLRKCFFISKFFPALSINSCLKIDQPCTDSTVILSNSYLPFQDCSYSKDTNTFSVSEYLGNKGLSTSHNLSSAVISQVLERLVWLNT</sequence>
<accession>A0A8S3VLM1</accession>
<dbReference type="InterPro" id="IPR043502">
    <property type="entry name" value="DNA/RNA_pol_sf"/>
</dbReference>
<reference evidence="2" key="1">
    <citation type="submission" date="2021-03" db="EMBL/GenBank/DDBJ databases">
        <authorList>
            <person name="Bekaert M."/>
        </authorList>
    </citation>
    <scope>NUCLEOTIDE SEQUENCE</scope>
</reference>
<protein>
    <submittedName>
        <fullName evidence="2">Uncharacterized protein</fullName>
    </submittedName>
</protein>
<dbReference type="PANTHER" id="PTHR33050:SF8">
    <property type="entry name" value="REVERSE TRANSCRIPTASE DOMAIN-CONTAINING PROTEIN"/>
    <property type="match status" value="1"/>
</dbReference>
<feature type="compositionally biased region" description="Polar residues" evidence="1">
    <location>
        <begin position="2256"/>
        <end position="2278"/>
    </location>
</feature>
<name>A0A8S3VLM1_MYTED</name>
<evidence type="ECO:0000256" key="1">
    <source>
        <dbReference type="SAM" id="MobiDB-lite"/>
    </source>
</evidence>
<evidence type="ECO:0000313" key="2">
    <source>
        <dbReference type="EMBL" id="CAG2257234.1"/>
    </source>
</evidence>
<feature type="region of interest" description="Disordered" evidence="1">
    <location>
        <begin position="2250"/>
        <end position="2278"/>
    </location>
</feature>
<comment type="caution">
    <text evidence="2">The sequence shown here is derived from an EMBL/GenBank/DDBJ whole genome shotgun (WGS) entry which is preliminary data.</text>
</comment>